<evidence type="ECO:0000256" key="5">
    <source>
        <dbReference type="ARBA" id="ARBA00022737"/>
    </source>
</evidence>
<evidence type="ECO:0000259" key="14">
    <source>
        <dbReference type="PROSITE" id="PS50262"/>
    </source>
</evidence>
<dbReference type="InterPro" id="IPR002172">
    <property type="entry name" value="LDrepeatLR_classA_rpt"/>
</dbReference>
<dbReference type="SMART" id="SM00192">
    <property type="entry name" value="LDLa"/>
    <property type="match status" value="3"/>
</dbReference>
<dbReference type="PRINTS" id="PR00237">
    <property type="entry name" value="GPCRRHODOPSN"/>
</dbReference>
<dbReference type="InterPro" id="IPR000276">
    <property type="entry name" value="GPCR_Rhodpsn"/>
</dbReference>
<dbReference type="Proteomes" id="UP001164746">
    <property type="component" value="Chromosome 8"/>
</dbReference>
<evidence type="ECO:0000256" key="12">
    <source>
        <dbReference type="PROSITE-ProRule" id="PRU00124"/>
    </source>
</evidence>
<dbReference type="PANTHER" id="PTHR24372">
    <property type="entry name" value="GLYCOPROTEIN HORMONE RECEPTOR"/>
    <property type="match status" value="1"/>
</dbReference>
<keyword evidence="2" id="KW-1003">Cell membrane</keyword>
<dbReference type="PROSITE" id="PS50262">
    <property type="entry name" value="G_PROTEIN_RECEP_F1_2"/>
    <property type="match status" value="1"/>
</dbReference>
<evidence type="ECO:0000256" key="6">
    <source>
        <dbReference type="ARBA" id="ARBA00022989"/>
    </source>
</evidence>
<dbReference type="InterPro" id="IPR017452">
    <property type="entry name" value="GPCR_Rhodpsn_7TM"/>
</dbReference>
<evidence type="ECO:0000313" key="16">
    <source>
        <dbReference type="Proteomes" id="UP001164746"/>
    </source>
</evidence>
<evidence type="ECO:0000256" key="11">
    <source>
        <dbReference type="ARBA" id="ARBA00023224"/>
    </source>
</evidence>
<evidence type="ECO:0000256" key="3">
    <source>
        <dbReference type="ARBA" id="ARBA00022614"/>
    </source>
</evidence>
<feature type="transmembrane region" description="Helical" evidence="13">
    <location>
        <begin position="737"/>
        <end position="762"/>
    </location>
</feature>
<dbReference type="Pfam" id="PF13855">
    <property type="entry name" value="LRR_8"/>
    <property type="match status" value="2"/>
</dbReference>
<keyword evidence="9 12" id="KW-1015">Disulfide bond</keyword>
<feature type="non-terminal residue" evidence="15">
    <location>
        <position position="1"/>
    </location>
</feature>
<dbReference type="InterPro" id="IPR023415">
    <property type="entry name" value="LDLR_class-A_CS"/>
</dbReference>
<keyword evidence="16" id="KW-1185">Reference proteome</keyword>
<dbReference type="Gene3D" id="3.80.10.10">
    <property type="entry name" value="Ribonuclease Inhibitor"/>
    <property type="match status" value="1"/>
</dbReference>
<keyword evidence="10" id="KW-0675">Receptor</keyword>
<feature type="transmembrane region" description="Helical" evidence="13">
    <location>
        <begin position="884"/>
        <end position="909"/>
    </location>
</feature>
<dbReference type="SUPFAM" id="SSF81321">
    <property type="entry name" value="Family A G protein-coupled receptor-like"/>
    <property type="match status" value="1"/>
</dbReference>
<dbReference type="InterPro" id="IPR001611">
    <property type="entry name" value="Leu-rich_rpt"/>
</dbReference>
<dbReference type="InterPro" id="IPR036055">
    <property type="entry name" value="LDL_receptor-like_sf"/>
</dbReference>
<dbReference type="SUPFAM" id="SSF52058">
    <property type="entry name" value="L domain-like"/>
    <property type="match status" value="1"/>
</dbReference>
<dbReference type="PANTHER" id="PTHR24372:SF77">
    <property type="entry name" value="G-PROTEIN COUPLED RECEPTORS FAMILY 1 PROFILE DOMAIN-CONTAINING PROTEIN"/>
    <property type="match status" value="1"/>
</dbReference>
<gene>
    <name evidence="15" type="ORF">MAR_025543</name>
</gene>
<proteinExistence type="predicted"/>
<feature type="transmembrane region" description="Helical" evidence="13">
    <location>
        <begin position="915"/>
        <end position="937"/>
    </location>
</feature>
<protein>
    <submittedName>
        <fullName evidence="15">GR101-like protein</fullName>
    </submittedName>
</protein>
<organism evidence="15 16">
    <name type="scientific">Mya arenaria</name>
    <name type="common">Soft-shell clam</name>
    <dbReference type="NCBI Taxonomy" id="6604"/>
    <lineage>
        <taxon>Eukaryota</taxon>
        <taxon>Metazoa</taxon>
        <taxon>Spiralia</taxon>
        <taxon>Lophotrochozoa</taxon>
        <taxon>Mollusca</taxon>
        <taxon>Bivalvia</taxon>
        <taxon>Autobranchia</taxon>
        <taxon>Heteroconchia</taxon>
        <taxon>Euheterodonta</taxon>
        <taxon>Imparidentia</taxon>
        <taxon>Neoheterodontei</taxon>
        <taxon>Myida</taxon>
        <taxon>Myoidea</taxon>
        <taxon>Myidae</taxon>
        <taxon>Mya</taxon>
    </lineage>
</organism>
<dbReference type="EMBL" id="CP111019">
    <property type="protein sequence ID" value="WAR11363.1"/>
    <property type="molecule type" value="Genomic_DNA"/>
</dbReference>
<feature type="transmembrane region" description="Helical" evidence="13">
    <location>
        <begin position="782"/>
        <end position="802"/>
    </location>
</feature>
<keyword evidence="8 13" id="KW-0472">Membrane</keyword>
<dbReference type="Gene3D" id="4.10.400.10">
    <property type="entry name" value="Low-density Lipoprotein Receptor"/>
    <property type="match status" value="2"/>
</dbReference>
<dbReference type="InterPro" id="IPR002131">
    <property type="entry name" value="Gphrmn_rcpt_fam"/>
</dbReference>
<keyword evidence="11" id="KW-0807">Transducer</keyword>
<dbReference type="SUPFAM" id="SSF57424">
    <property type="entry name" value="LDL receptor-like module"/>
    <property type="match status" value="2"/>
</dbReference>
<dbReference type="PRINTS" id="PR00373">
    <property type="entry name" value="GLYCHORMONER"/>
</dbReference>
<dbReference type="InterPro" id="IPR032675">
    <property type="entry name" value="LRR_dom_sf"/>
</dbReference>
<evidence type="ECO:0000256" key="2">
    <source>
        <dbReference type="ARBA" id="ARBA00022475"/>
    </source>
</evidence>
<keyword evidence="3" id="KW-0433">Leucine-rich repeat</keyword>
<dbReference type="PROSITE" id="PS50068">
    <property type="entry name" value="LDLRA_2"/>
    <property type="match status" value="3"/>
</dbReference>
<evidence type="ECO:0000313" key="15">
    <source>
        <dbReference type="EMBL" id="WAR11363.1"/>
    </source>
</evidence>
<dbReference type="Pfam" id="PF00001">
    <property type="entry name" value="7tm_1"/>
    <property type="match status" value="1"/>
</dbReference>
<dbReference type="PROSITE" id="PS01209">
    <property type="entry name" value="LDLRA_1"/>
    <property type="match status" value="2"/>
</dbReference>
<reference evidence="15" key="1">
    <citation type="submission" date="2022-11" db="EMBL/GenBank/DDBJ databases">
        <title>Centuries of genome instability and evolution in soft-shell clam transmissible cancer (bioRxiv).</title>
        <authorList>
            <person name="Hart S.F.M."/>
            <person name="Yonemitsu M.A."/>
            <person name="Giersch R.M."/>
            <person name="Beal B.F."/>
            <person name="Arriagada G."/>
            <person name="Davis B.W."/>
            <person name="Ostrander E.A."/>
            <person name="Goff S.P."/>
            <person name="Metzger M.J."/>
        </authorList>
    </citation>
    <scope>NUCLEOTIDE SEQUENCE</scope>
    <source>
        <strain evidence="15">MELC-2E11</strain>
        <tissue evidence="15">Siphon/mantle</tissue>
    </source>
</reference>
<sequence>FPPCNPDSEFTCNNGQCIPLADRCDASFQCLDNSDELNCAFCNDQRAFTCTKRQCIPKHYVCDDVTDCLDQSDEKNCYVSAYYTCDDVLAEETYMFMLNATDSGYVCSVEVPFKFTPEIKEVIKVEYALNDTAYEEIDAYPDGSVCDIVEDFAKRRGINLGPLKEKKAIYRHRMSALNAYLNVVGEKNAIVITYRRDFDNTVFRLDIGPVVCEKGCEEEEQTVIVLSYGYSREDSALAFKFASKFVNDLRPTYVIKVTQEKGNLQYKLFERRFPSDHISITEIWSSNNLTFVVGFLTKTSNVLISFLPTPSFKSVETELLYSNSKNVGKASLYRLVNEKTQTLLRIQNVSEKYNGLSFIVKEVRISNKNLVVNNGWNLIPNLCKTNSTHKRCVNGYRCDRCHVCLDMNQVCDGVVQCPNGDDEQLCNFQCPENCACTYLSIVCTNGTIGWQDVNTFPHQSRTLHLGPTNDDRVINIISLNVSNSGIKEVSGSSLKYLPNIKVLDISYNNITVLKKNTFINMKYLAHLVLNGNEELVFIEPGAFNGLKVHKLSLKQCGLTVLETNTFKGLTMKELDLSQNNIHTVNDLAFNDLSVNTLKLKNNPLSNFGKDIFRGVLSLSELQTPSFKFCCIRPSYLLEEKCEPRRDEISSCDDLIVNSALQALLWVTGLLAVLGNMLSLLFRFMYDRQHLKHGYGIFVSNLAAADLLMGLYMLIIGIADTNFRGRYIEVDERWRTSYWCHFAGVLSTCSSEASVLFICLITLDRILVIKYPFGQVRFSTASAVMTALACWIVAFMVATIPLLPGSYFDGKFYTSRAVCTALPLTRDRQSGWSYSFAIFIGFNFVSFIFIAFGQSIIFYEIRQATSRRARLNVTISNDLKVARNLLLVIATDFLCWFPVGLMGMLALFDVSIPGEAYAWTVVLVLPVNSALNPFLYTLSMLLDRER</sequence>
<keyword evidence="7" id="KW-0297">G-protein coupled receptor</keyword>
<feature type="transmembrane region" description="Helical" evidence="13">
    <location>
        <begin position="693"/>
        <end position="717"/>
    </location>
</feature>
<name>A0ABY7ES29_MYAAR</name>
<evidence type="ECO:0000256" key="4">
    <source>
        <dbReference type="ARBA" id="ARBA00022692"/>
    </source>
</evidence>
<keyword evidence="6 13" id="KW-1133">Transmembrane helix</keyword>
<dbReference type="Gene3D" id="1.20.1070.10">
    <property type="entry name" value="Rhodopsin 7-helix transmembrane proteins"/>
    <property type="match status" value="1"/>
</dbReference>
<feature type="disulfide bond" evidence="12">
    <location>
        <begin position="24"/>
        <end position="39"/>
    </location>
</feature>
<keyword evidence="4 13" id="KW-0812">Transmembrane</keyword>
<evidence type="ECO:0000256" key="7">
    <source>
        <dbReference type="ARBA" id="ARBA00023040"/>
    </source>
</evidence>
<feature type="disulfide bond" evidence="12">
    <location>
        <begin position="62"/>
        <end position="77"/>
    </location>
</feature>
<feature type="disulfide bond" evidence="12">
    <location>
        <begin position="392"/>
        <end position="404"/>
    </location>
</feature>
<comment type="subcellular location">
    <subcellularLocation>
        <location evidence="1">Cell membrane</location>
        <topology evidence="1">Multi-pass membrane protein</topology>
    </subcellularLocation>
</comment>
<evidence type="ECO:0000256" key="13">
    <source>
        <dbReference type="SAM" id="Phobius"/>
    </source>
</evidence>
<dbReference type="CDD" id="cd00112">
    <property type="entry name" value="LDLa"/>
    <property type="match status" value="2"/>
</dbReference>
<evidence type="ECO:0000256" key="10">
    <source>
        <dbReference type="ARBA" id="ARBA00023170"/>
    </source>
</evidence>
<feature type="transmembrane region" description="Helical" evidence="13">
    <location>
        <begin position="831"/>
        <end position="858"/>
    </location>
</feature>
<feature type="disulfide bond" evidence="12">
    <location>
        <begin position="12"/>
        <end position="30"/>
    </location>
</feature>
<keyword evidence="5" id="KW-0677">Repeat</keyword>
<evidence type="ECO:0000256" key="9">
    <source>
        <dbReference type="ARBA" id="ARBA00023157"/>
    </source>
</evidence>
<evidence type="ECO:0000256" key="8">
    <source>
        <dbReference type="ARBA" id="ARBA00023136"/>
    </source>
</evidence>
<evidence type="ECO:0000256" key="1">
    <source>
        <dbReference type="ARBA" id="ARBA00004651"/>
    </source>
</evidence>
<feature type="disulfide bond" evidence="12">
    <location>
        <begin position="411"/>
        <end position="426"/>
    </location>
</feature>
<comment type="caution">
    <text evidence="12">Lacks conserved residue(s) required for the propagation of feature annotation.</text>
</comment>
<accession>A0ABY7ES29</accession>
<feature type="transmembrane region" description="Helical" evidence="13">
    <location>
        <begin position="662"/>
        <end position="681"/>
    </location>
</feature>
<feature type="disulfide bond" evidence="12">
    <location>
        <begin position="50"/>
        <end position="68"/>
    </location>
</feature>
<feature type="domain" description="G-protein coupled receptors family 1 profile" evidence="14">
    <location>
        <begin position="674"/>
        <end position="935"/>
    </location>
</feature>
<dbReference type="Pfam" id="PF00057">
    <property type="entry name" value="Ldl_recept_a"/>
    <property type="match status" value="2"/>
</dbReference>